<evidence type="ECO:0000313" key="1">
    <source>
        <dbReference type="EMBL" id="CAH1965614.1"/>
    </source>
</evidence>
<keyword evidence="2" id="KW-1185">Reference proteome</keyword>
<accession>A0A9P0K1N7</accession>
<sequence length="34" mass="3957">MYSLLDLNQRAPLELHMVPPEATSLKSNLQRNFE</sequence>
<evidence type="ECO:0000313" key="2">
    <source>
        <dbReference type="Proteomes" id="UP001152888"/>
    </source>
</evidence>
<gene>
    <name evidence="1" type="ORF">ACAOBT_LOCUS6420</name>
</gene>
<name>A0A9P0K1N7_ACAOB</name>
<proteinExistence type="predicted"/>
<dbReference type="AlphaFoldDB" id="A0A9P0K1N7"/>
<reference evidence="1" key="1">
    <citation type="submission" date="2022-03" db="EMBL/GenBank/DDBJ databases">
        <authorList>
            <person name="Sayadi A."/>
        </authorList>
    </citation>
    <scope>NUCLEOTIDE SEQUENCE</scope>
</reference>
<comment type="caution">
    <text evidence="1">The sequence shown here is derived from an EMBL/GenBank/DDBJ whole genome shotgun (WGS) entry which is preliminary data.</text>
</comment>
<organism evidence="1 2">
    <name type="scientific">Acanthoscelides obtectus</name>
    <name type="common">Bean weevil</name>
    <name type="synonym">Bruchus obtectus</name>
    <dbReference type="NCBI Taxonomy" id="200917"/>
    <lineage>
        <taxon>Eukaryota</taxon>
        <taxon>Metazoa</taxon>
        <taxon>Ecdysozoa</taxon>
        <taxon>Arthropoda</taxon>
        <taxon>Hexapoda</taxon>
        <taxon>Insecta</taxon>
        <taxon>Pterygota</taxon>
        <taxon>Neoptera</taxon>
        <taxon>Endopterygota</taxon>
        <taxon>Coleoptera</taxon>
        <taxon>Polyphaga</taxon>
        <taxon>Cucujiformia</taxon>
        <taxon>Chrysomeloidea</taxon>
        <taxon>Chrysomelidae</taxon>
        <taxon>Bruchinae</taxon>
        <taxon>Bruchini</taxon>
        <taxon>Acanthoscelides</taxon>
    </lineage>
</organism>
<protein>
    <submittedName>
        <fullName evidence="1">Uncharacterized protein</fullName>
    </submittedName>
</protein>
<dbReference type="Proteomes" id="UP001152888">
    <property type="component" value="Unassembled WGS sequence"/>
</dbReference>
<dbReference type="EMBL" id="CAKOFQ010006727">
    <property type="protein sequence ID" value="CAH1965614.1"/>
    <property type="molecule type" value="Genomic_DNA"/>
</dbReference>